<protein>
    <recommendedName>
        <fullName evidence="1">PD-(D/E)XK endonuclease-like domain-containing protein</fullName>
    </recommendedName>
</protein>
<dbReference type="STRING" id="1408281.Epro_0877"/>
<dbReference type="Gene3D" id="3.90.320.10">
    <property type="match status" value="1"/>
</dbReference>
<dbReference type="InterPro" id="IPR011604">
    <property type="entry name" value="PDDEXK-like_dom_sf"/>
</dbReference>
<gene>
    <name evidence="2" type="ORF">Epro_0877</name>
</gene>
<sequence length="927" mass="105717">MASRVLNIALHENITDFTADYILKSAKKTAVISGGKRPELFIKKKLAQKINKAFYPPEFFTNESFIENLVFESFPFEKMPDLEAAYILYQVIGESAPELLKGKASFENFLQWAYEILSFIDQLDMQNIGDQHLENVKANADIGFEVPQNINNILKNISVIRKVFHAKLESSAKRTSGYTFIKSLQSDVGALLERFDEIILLAPFYLHKTEIEIYKKLFAAGKLTIILHGNPEDFPVLKEIYGFFKVKPSEVKDEQNFESEIFCAFDQQSQARLLKNLVAKIPQDKTDKTVVIVPKPESVQSVISEIESLGIDYNVSAGYPASKTALFSLIKDILGAQLSRNGKNYYSKDLMKVLSNPLSKNMRFFGDPSVSRIIAHKIENALDSSSKSILAGKLFVSCQELLSDEELQKEIGLTVTKAWDFVQGEKIKSAVKKAFDAFFTEWEDIETLSEFSAVLLEFTDKILKLSAAGNYALNSQSAALLISCANELKYGEVSKNKFSPVEIINIFLNLIEKQNISLPGSPLKGLQVLGLLESRNLSFENVFIVSMTDSVVPQISKNFPLIPKEIMQALGIEIVAKEFEIQSYHFKRLVAGAKKVFLIYPDNGKEERSRFIESLVWKKQFEKKDLTAGEVKKFDLGVIGKQNALKRKYEKTEEIKNYLKKMPYSYSKIDAYLKCRLAFYFKYVLGLDENVEIGAELDGSDIGNFIHKFLQNTFHENLTRRQFEDENFNKAYMGELEKSFDVSLGMRSREDAFLIKKVLLYRMGKFLELEKNKPFKTIYKSEAKYKSSLGEYALECIIDRVDQTDSGYALYDYKTGKVDAPIISAKFNELLLSDIHRENIKKAVKSLQLPLYKYVFEKETGKKVISCGLYDIKKAEIADFPADEDVYEKCIEVLKYILDEISQGDYFEADPQDFKNCASCKYFYICR</sequence>
<evidence type="ECO:0000259" key="1">
    <source>
        <dbReference type="Pfam" id="PF12705"/>
    </source>
</evidence>
<dbReference type="SUPFAM" id="SSF52980">
    <property type="entry name" value="Restriction endonuclease-like"/>
    <property type="match status" value="1"/>
</dbReference>
<evidence type="ECO:0000313" key="2">
    <source>
        <dbReference type="EMBL" id="AKL98256.1"/>
    </source>
</evidence>
<dbReference type="RefSeq" id="WP_052570810.1">
    <property type="nucleotide sequence ID" value="NZ_CP009498.1"/>
</dbReference>
<dbReference type="InterPro" id="IPR027417">
    <property type="entry name" value="P-loop_NTPase"/>
</dbReference>
<proteinExistence type="predicted"/>
<keyword evidence="3" id="KW-1185">Reference proteome</keyword>
<dbReference type="EMBL" id="CP009498">
    <property type="protein sequence ID" value="AKL98256.1"/>
    <property type="molecule type" value="Genomic_DNA"/>
</dbReference>
<reference evidence="2 3" key="1">
    <citation type="submission" date="2014-09" db="EMBL/GenBank/DDBJ databases">
        <title>Complete genome sequence of Endomicrobium proavitum.</title>
        <authorList>
            <person name="Zheng H."/>
        </authorList>
    </citation>
    <scope>NUCLEOTIDE SEQUENCE [LARGE SCALE GENOMIC DNA]</scope>
    <source>
        <strain evidence="2 3">Rsa215</strain>
    </source>
</reference>
<feature type="domain" description="PD-(D/E)XK endonuclease-like" evidence="1">
    <location>
        <begin position="664"/>
        <end position="927"/>
    </location>
</feature>
<dbReference type="KEGG" id="epo:Epro_0877"/>
<organism evidence="2 3">
    <name type="scientific">Endomicrobium proavitum</name>
    <dbReference type="NCBI Taxonomy" id="1408281"/>
    <lineage>
        <taxon>Bacteria</taxon>
        <taxon>Pseudomonadati</taxon>
        <taxon>Elusimicrobiota</taxon>
        <taxon>Endomicrobiia</taxon>
        <taxon>Endomicrobiales</taxon>
        <taxon>Endomicrobiaceae</taxon>
        <taxon>Endomicrobium</taxon>
    </lineage>
</organism>
<dbReference type="Proteomes" id="UP000035337">
    <property type="component" value="Chromosome"/>
</dbReference>
<dbReference type="SUPFAM" id="SSF52540">
    <property type="entry name" value="P-loop containing nucleoside triphosphate hydrolases"/>
    <property type="match status" value="1"/>
</dbReference>
<name>A0A0G3WHV1_9BACT</name>
<dbReference type="Pfam" id="PF12705">
    <property type="entry name" value="PDDEXK_1"/>
    <property type="match status" value="1"/>
</dbReference>
<dbReference type="InterPro" id="IPR011335">
    <property type="entry name" value="Restrct_endonuc-II-like"/>
</dbReference>
<dbReference type="AlphaFoldDB" id="A0A0G3WHV1"/>
<accession>A0A0G3WHV1</accession>
<dbReference type="InterPro" id="IPR038726">
    <property type="entry name" value="PDDEXK_AddAB-type"/>
</dbReference>
<evidence type="ECO:0000313" key="3">
    <source>
        <dbReference type="Proteomes" id="UP000035337"/>
    </source>
</evidence>
<dbReference type="OrthoDB" id="9762792at2"/>